<reference evidence="2" key="1">
    <citation type="submission" date="2022-11" db="UniProtKB">
        <authorList>
            <consortium name="WormBaseParasite"/>
        </authorList>
    </citation>
    <scope>IDENTIFICATION</scope>
</reference>
<proteinExistence type="predicted"/>
<accession>A0AC35G076</accession>
<dbReference type="Proteomes" id="UP000887580">
    <property type="component" value="Unplaced"/>
</dbReference>
<evidence type="ECO:0000313" key="1">
    <source>
        <dbReference type="Proteomes" id="UP000887580"/>
    </source>
</evidence>
<organism evidence="1 2">
    <name type="scientific">Panagrolaimus sp. PS1159</name>
    <dbReference type="NCBI Taxonomy" id="55785"/>
    <lineage>
        <taxon>Eukaryota</taxon>
        <taxon>Metazoa</taxon>
        <taxon>Ecdysozoa</taxon>
        <taxon>Nematoda</taxon>
        <taxon>Chromadorea</taxon>
        <taxon>Rhabditida</taxon>
        <taxon>Tylenchina</taxon>
        <taxon>Panagrolaimomorpha</taxon>
        <taxon>Panagrolaimoidea</taxon>
        <taxon>Panagrolaimidae</taxon>
        <taxon>Panagrolaimus</taxon>
    </lineage>
</organism>
<dbReference type="WBParaSite" id="PS1159_v2.g22132.t1">
    <property type="protein sequence ID" value="PS1159_v2.g22132.t1"/>
    <property type="gene ID" value="PS1159_v2.g22132"/>
</dbReference>
<sequence length="504" mass="58987">MASSSEGCAVRKKDKFGGTVILDSKSFEESKQNLSLYQYPPTEVISLTEFEEYGRIRMQVLKKIEQLHEKYRHGSQEFKDAFTKQITPLMPIATGKCFAKDVDSERRKDRISHFILRMAFCQSPEQTKWFIQQEIELFRSRFSIETHQNILNFLRINNLELEEVKPEEKRQFAKQLSAGNKIPEEQIDKTEFWKVEFSRAFELIRGRKVFLWKGIIYITFKELVAVIATRLRLVMSKAMAKEAMNMGRLNEEERLLPMLRRLTKIDSTSGYTKPKNANEITPQMIDELSKKSFPPCMKHIHSNLRKEHHLRHFARRQYGLFLKDAGMSLESSLEFFRKEFTKKLDANKFDKEYAYNIRHYYGKEGSHREGTAYSCTKIILTNPPAAQDCHGCPFRHSDPAMLSQRLQSMGLTNEEAQKVAAISNNQKRYDIACARFFEYHHQMEEGALGTVITHPNQYFDASRQIHDGKRSRTASKASQEIHLTVKKKEQKEPLKDDFEEDMEF</sequence>
<evidence type="ECO:0000313" key="2">
    <source>
        <dbReference type="WBParaSite" id="PS1159_v2.g22132.t1"/>
    </source>
</evidence>
<protein>
    <submittedName>
        <fullName evidence="2">DNA primase large subunit</fullName>
    </submittedName>
</protein>
<name>A0AC35G076_9BILA</name>